<dbReference type="EMBL" id="QAYC01000020">
    <property type="protein sequence ID" value="PTW43930.1"/>
    <property type="molecule type" value="Genomic_DNA"/>
</dbReference>
<keyword evidence="2" id="KW-1185">Reference proteome</keyword>
<organism evidence="1 2">
    <name type="scientific">Rhodovulum kholense</name>
    <dbReference type="NCBI Taxonomy" id="453584"/>
    <lineage>
        <taxon>Bacteria</taxon>
        <taxon>Pseudomonadati</taxon>
        <taxon>Pseudomonadota</taxon>
        <taxon>Alphaproteobacteria</taxon>
        <taxon>Rhodobacterales</taxon>
        <taxon>Paracoccaceae</taxon>
        <taxon>Rhodovulum</taxon>
    </lineage>
</organism>
<evidence type="ECO:0000313" key="2">
    <source>
        <dbReference type="Proteomes" id="UP000244037"/>
    </source>
</evidence>
<evidence type="ECO:0000313" key="1">
    <source>
        <dbReference type="EMBL" id="PTW43930.1"/>
    </source>
</evidence>
<dbReference type="InterPro" id="IPR023145">
    <property type="entry name" value="YfbU_helix-hairpin_sf"/>
</dbReference>
<name>A0A8E2VH60_9RHOB</name>
<accession>A0A8E2VH60</accession>
<dbReference type="NCBIfam" id="NF003936">
    <property type="entry name" value="PRK05445.1"/>
    <property type="match status" value="1"/>
</dbReference>
<reference evidence="1 2" key="1">
    <citation type="submission" date="2018-04" db="EMBL/GenBank/DDBJ databases">
        <title>Genomic Encyclopedia of Archaeal and Bacterial Type Strains, Phase II (KMG-II): from individual species to whole genera.</title>
        <authorList>
            <person name="Goeker M."/>
        </authorList>
    </citation>
    <scope>NUCLEOTIDE SEQUENCE [LARGE SCALE GENOMIC DNA]</scope>
    <source>
        <strain evidence="1 2">DSM 19783</strain>
    </source>
</reference>
<dbReference type="SUPFAM" id="SSF116960">
    <property type="entry name" value="YfbU-like"/>
    <property type="match status" value="1"/>
</dbReference>
<sequence length="179" mass="21503">MELSKLERYYLSNQLRILEALYPNEADELAVQREAVEQGYSFVYDMGMDHILDGNDAMTPEESKEVWEVMDMFLSIDQTIQELKLKDLHKEYFTRFRGYDGNNESKLMGFAAFTVERLGRFTHLPLKEELYFNSHMPMRQIYERMLIEWRKIDYQHRFPMRKEDLMKVLEAAAHPESRN</sequence>
<protein>
    <submittedName>
        <fullName evidence="1">Uncharacterized protein YfbU (UPF0304 family)</fullName>
    </submittedName>
</protein>
<gene>
    <name evidence="1" type="ORF">C8N38_12070</name>
</gene>
<dbReference type="AlphaFoldDB" id="A0A8E2VH60"/>
<comment type="caution">
    <text evidence="1">The sequence shown here is derived from an EMBL/GenBank/DDBJ whole genome shotgun (WGS) entry which is preliminary data.</text>
</comment>
<proteinExistence type="predicted"/>
<dbReference type="InterPro" id="IPR023146">
    <property type="entry name" value="YfbU_alpha-helical_sf"/>
</dbReference>
<dbReference type="InterPro" id="IPR005587">
    <property type="entry name" value="UPF0304_YfbU"/>
</dbReference>
<dbReference type="Gene3D" id="1.10.3190.10">
    <property type="entry name" value="yfbu gene product, domain 2"/>
    <property type="match status" value="1"/>
</dbReference>
<dbReference type="Proteomes" id="UP000244037">
    <property type="component" value="Unassembled WGS sequence"/>
</dbReference>
<dbReference type="Pfam" id="PF03887">
    <property type="entry name" value="YfbU"/>
    <property type="match status" value="1"/>
</dbReference>
<dbReference type="Gene3D" id="1.10.287.680">
    <property type="entry name" value="Helix hairpin bin"/>
    <property type="match status" value="1"/>
</dbReference>